<evidence type="ECO:0000313" key="4">
    <source>
        <dbReference type="EMBL" id="TMV07867.1"/>
    </source>
</evidence>
<keyword evidence="5" id="KW-1185">Reference proteome</keyword>
<evidence type="ECO:0000256" key="2">
    <source>
        <dbReference type="SAM" id="SignalP"/>
    </source>
</evidence>
<keyword evidence="1 2" id="KW-0732">Signal</keyword>
<evidence type="ECO:0000259" key="3">
    <source>
        <dbReference type="Pfam" id="PF13778"/>
    </source>
</evidence>
<reference evidence="4 5" key="1">
    <citation type="submission" date="2019-05" db="EMBL/GenBank/DDBJ databases">
        <title>Ruegeria sp. nov., isolated from tidal flat.</title>
        <authorList>
            <person name="Kim W."/>
        </authorList>
    </citation>
    <scope>NUCLEOTIDE SEQUENCE [LARGE SCALE GENOMIC DNA]</scope>
    <source>
        <strain evidence="4 5">CAU 1488</strain>
    </source>
</reference>
<feature type="signal peptide" evidence="2">
    <location>
        <begin position="1"/>
        <end position="19"/>
    </location>
</feature>
<dbReference type="Pfam" id="PF13778">
    <property type="entry name" value="DUF4174"/>
    <property type="match status" value="1"/>
</dbReference>
<feature type="domain" description="DUF4174" evidence="3">
    <location>
        <begin position="39"/>
        <end position="140"/>
    </location>
</feature>
<organism evidence="4 5">
    <name type="scientific">Ruegeria sediminis</name>
    <dbReference type="NCBI Taxonomy" id="2583820"/>
    <lineage>
        <taxon>Bacteria</taxon>
        <taxon>Pseudomonadati</taxon>
        <taxon>Pseudomonadota</taxon>
        <taxon>Alphaproteobacteria</taxon>
        <taxon>Rhodobacterales</taxon>
        <taxon>Roseobacteraceae</taxon>
        <taxon>Ruegeria</taxon>
    </lineage>
</organism>
<sequence>MTRTLAIVFSALIPLAAMAADATLPAEDELVRAAGDTDLSEFLWVNRPIVVFADSPADPRFQQQIEMLREGEAMLRDRDVVVLTDTDPKARSAVRSKLRPRGFQLVLVDKDGVVKLRKPAPWSVREITRSIDKTPMREREIRERRESN</sequence>
<dbReference type="Proteomes" id="UP001193035">
    <property type="component" value="Unassembled WGS sequence"/>
</dbReference>
<dbReference type="RefSeq" id="WP_138841891.1">
    <property type="nucleotide sequence ID" value="NZ_VCPD01000003.1"/>
</dbReference>
<evidence type="ECO:0000313" key="5">
    <source>
        <dbReference type="Proteomes" id="UP001193035"/>
    </source>
</evidence>
<gene>
    <name evidence="4" type="ORF">FGK63_10435</name>
</gene>
<feature type="chain" id="PRO_5046131871" evidence="2">
    <location>
        <begin position="20"/>
        <end position="148"/>
    </location>
</feature>
<accession>A0ABY2WZA5</accession>
<dbReference type="EMBL" id="VCPD01000003">
    <property type="protein sequence ID" value="TMV07867.1"/>
    <property type="molecule type" value="Genomic_DNA"/>
</dbReference>
<name>A0ABY2WZA5_9RHOB</name>
<protein>
    <submittedName>
        <fullName evidence="4">DUF4174 domain-containing protein</fullName>
    </submittedName>
</protein>
<comment type="caution">
    <text evidence="4">The sequence shown here is derived from an EMBL/GenBank/DDBJ whole genome shotgun (WGS) entry which is preliminary data.</text>
</comment>
<evidence type="ECO:0000256" key="1">
    <source>
        <dbReference type="ARBA" id="ARBA00022729"/>
    </source>
</evidence>
<dbReference type="InterPro" id="IPR025232">
    <property type="entry name" value="DUF4174"/>
</dbReference>
<proteinExistence type="predicted"/>